<evidence type="ECO:0000313" key="2">
    <source>
        <dbReference type="EMBL" id="KAB7889588.1"/>
    </source>
</evidence>
<dbReference type="AlphaFoldDB" id="A0A6L4WND2"/>
<evidence type="ECO:0000313" key="3">
    <source>
        <dbReference type="Proteomes" id="UP000461010"/>
    </source>
</evidence>
<accession>A0A6L4WND2</accession>
<comment type="caution">
    <text evidence="1">The sequence shown here is derived from an EMBL/GenBank/DDBJ whole genome shotgun (WGS) entry which is preliminary data.</text>
</comment>
<dbReference type="Proteomes" id="UP000461010">
    <property type="component" value="Unassembled WGS sequence"/>
</dbReference>
<organism evidence="1 4">
    <name type="scientific">Poseidonibacter ostreae</name>
    <dbReference type="NCBI Taxonomy" id="2654171"/>
    <lineage>
        <taxon>Bacteria</taxon>
        <taxon>Pseudomonadati</taxon>
        <taxon>Campylobacterota</taxon>
        <taxon>Epsilonproteobacteria</taxon>
        <taxon>Campylobacterales</taxon>
        <taxon>Arcobacteraceae</taxon>
        <taxon>Poseidonibacter</taxon>
    </lineage>
</organism>
<sequence>MKTSISKLKDISTLLSQHQTYYTFTKMEENSSDKYKRGRISAAKWLNELVYYYFEKEKSFMNEFKENLQNQKQSLSQLEEGVILIP</sequence>
<dbReference type="Proteomes" id="UP000472839">
    <property type="component" value="Unassembled WGS sequence"/>
</dbReference>
<protein>
    <submittedName>
        <fullName evidence="1">Uncharacterized protein</fullName>
    </submittedName>
</protein>
<reference evidence="3 4" key="1">
    <citation type="submission" date="2019-10" db="EMBL/GenBank/DDBJ databases">
        <title>Poseidonibacter ostreae sp. nov., isolated from the gut of the Ostrea denselamellosa.</title>
        <authorList>
            <person name="Choi A."/>
        </authorList>
    </citation>
    <scope>NUCLEOTIDE SEQUENCE [LARGE SCALE GENOMIC DNA]</scope>
    <source>
        <strain evidence="1 4">SJOD-M-33</strain>
        <strain evidence="2 3">SJOD-M-5</strain>
    </source>
</reference>
<dbReference type="EMBL" id="WFKJ01000033">
    <property type="protein sequence ID" value="KAB7889588.1"/>
    <property type="molecule type" value="Genomic_DNA"/>
</dbReference>
<dbReference type="EMBL" id="WFKK01000076">
    <property type="protein sequence ID" value="KAB7884675.1"/>
    <property type="molecule type" value="Genomic_DNA"/>
</dbReference>
<proteinExistence type="predicted"/>
<evidence type="ECO:0000313" key="4">
    <source>
        <dbReference type="Proteomes" id="UP000472839"/>
    </source>
</evidence>
<gene>
    <name evidence="2" type="ORF">GBG18_10565</name>
    <name evidence="1" type="ORF">GBG19_15465</name>
</gene>
<name>A0A6L4WND2_9BACT</name>
<evidence type="ECO:0000313" key="1">
    <source>
        <dbReference type="EMBL" id="KAB7884675.1"/>
    </source>
</evidence>
<keyword evidence="3" id="KW-1185">Reference proteome</keyword>
<dbReference type="RefSeq" id="WP_152190919.1">
    <property type="nucleotide sequence ID" value="NZ_WFKI01000025.1"/>
</dbReference>